<sequence length="486" mass="55314">MGQQARIQAEDLFEVKVEIFRVMSGLDPEGDWLGRGARASTCWNEAFLNSWSIDALPLSADIDFIYKDLMEDLQFSMSRYRLAVIQQKRVSGLYVLSPLQLKFIKKEDLTPFLYDTLPDCPDIMLGTGSDPDMIYVVMPEKEDVKPLVGDGSVYKLISSFLFLPIIDDDGKNRGNDEVIFDDKAGYALLEELSLAGKIVSIGPGDDPLPCYGKILFLDTDSKTTLELELIPSRSAYPSFMSLGVNELSQIFLSHRDRMLKVNLLHHRERKGIDCLLVTSSHEALGRKQFSHWELRSLPLRRIRNNTSMTRELERQLYWHATYTGTRTLSKAKSTSYTLELLRIGNEADSHHYHKTSDQLMPWVMKGTKLRMSEVRDRPMSEMKDERPAPCHKALCPEPLRLVLSDVKAESKPKGITAVVDRQGSFLILTVLTTFPMNARHLGPVKRDIFQACKQGILRLANMQKSGISALFRNRIRSSCYRIPFDD</sequence>
<dbReference type="InterPro" id="IPR052694">
    <property type="entry name" value="Mt_uS3-like"/>
</dbReference>
<dbReference type="Proteomes" id="UP000030645">
    <property type="component" value="Unassembled WGS sequence"/>
</dbReference>
<gene>
    <name evidence="2" type="ORF">L484_017935</name>
</gene>
<feature type="domain" description="DUF8018" evidence="1">
    <location>
        <begin position="3"/>
        <end position="39"/>
    </location>
</feature>
<evidence type="ECO:0000313" key="3">
    <source>
        <dbReference type="Proteomes" id="UP000030645"/>
    </source>
</evidence>
<evidence type="ECO:0000259" key="1">
    <source>
        <dbReference type="Pfam" id="PF26057"/>
    </source>
</evidence>
<protein>
    <recommendedName>
        <fullName evidence="1">DUF8018 domain-containing protein</fullName>
    </recommendedName>
</protein>
<proteinExistence type="predicted"/>
<evidence type="ECO:0000313" key="2">
    <source>
        <dbReference type="EMBL" id="EXB64603.1"/>
    </source>
</evidence>
<dbReference type="PANTHER" id="PTHR35289:SF1">
    <property type="entry name" value="ATP SYNTHASE 9 MITOCHONDRIAL-RELATED"/>
    <property type="match status" value="1"/>
</dbReference>
<dbReference type="EMBL" id="KE344502">
    <property type="protein sequence ID" value="EXB64603.1"/>
    <property type="molecule type" value="Genomic_DNA"/>
</dbReference>
<name>W9RQC6_9ROSA</name>
<dbReference type="Pfam" id="PF26057">
    <property type="entry name" value="DUF8018"/>
    <property type="match status" value="1"/>
</dbReference>
<dbReference type="PANTHER" id="PTHR35289">
    <property type="entry name" value="TRANSMEMBRANE PROTEIN"/>
    <property type="match status" value="1"/>
</dbReference>
<keyword evidence="3" id="KW-1185">Reference proteome</keyword>
<organism evidence="2 3">
    <name type="scientific">Morus notabilis</name>
    <dbReference type="NCBI Taxonomy" id="981085"/>
    <lineage>
        <taxon>Eukaryota</taxon>
        <taxon>Viridiplantae</taxon>
        <taxon>Streptophyta</taxon>
        <taxon>Embryophyta</taxon>
        <taxon>Tracheophyta</taxon>
        <taxon>Spermatophyta</taxon>
        <taxon>Magnoliopsida</taxon>
        <taxon>eudicotyledons</taxon>
        <taxon>Gunneridae</taxon>
        <taxon>Pentapetalae</taxon>
        <taxon>rosids</taxon>
        <taxon>fabids</taxon>
        <taxon>Rosales</taxon>
        <taxon>Moraceae</taxon>
        <taxon>Moreae</taxon>
        <taxon>Morus</taxon>
    </lineage>
</organism>
<accession>W9RQC6</accession>
<dbReference type="AlphaFoldDB" id="W9RQC6"/>
<reference evidence="3" key="1">
    <citation type="submission" date="2013-01" db="EMBL/GenBank/DDBJ databases">
        <title>Draft Genome Sequence of a Mulberry Tree, Morus notabilis C.K. Schneid.</title>
        <authorList>
            <person name="He N."/>
            <person name="Zhao S."/>
        </authorList>
    </citation>
    <scope>NUCLEOTIDE SEQUENCE</scope>
</reference>
<dbReference type="InterPro" id="IPR058331">
    <property type="entry name" value="DUF8018"/>
</dbReference>